<dbReference type="InterPro" id="IPR039246">
    <property type="entry name" value="Flagellar_FlgA"/>
</dbReference>
<sequence length="233" mass="25378">MIKLNEIRSYLLLLLLIPFTCLAVPRQDLSQLHSQVFQYLSNQLQNKPGKVSIDVSPLDKRIVVAKCDAPEASLPNGSKLIGRTTVNVKCNSPAKWSLIFQAYISIQSEVVVSSRPLPQGKTLSAEDISLVTRELADLPNTVITSPDQAIGRMLVSAIPAGNILRNEHFRAAFAITQNQIVRVIAQSNEFHIETQGKSLNNALAGQNVNVRTTSGQMIQGVAQADGTVLIDLN</sequence>
<dbReference type="RefSeq" id="WP_227177583.1">
    <property type="nucleotide sequence ID" value="NZ_JAJBZT010000001.1"/>
</dbReference>
<evidence type="ECO:0000256" key="1">
    <source>
        <dbReference type="ARBA" id="ARBA00004418"/>
    </source>
</evidence>
<dbReference type="Proteomes" id="UP001165395">
    <property type="component" value="Unassembled WGS sequence"/>
</dbReference>
<dbReference type="EMBL" id="JAJBZT010000001">
    <property type="protein sequence ID" value="MCB6182124.1"/>
    <property type="molecule type" value="Genomic_DNA"/>
</dbReference>
<evidence type="ECO:0000259" key="5">
    <source>
        <dbReference type="SMART" id="SM00858"/>
    </source>
</evidence>
<keyword evidence="6" id="KW-0966">Cell projection</keyword>
<keyword evidence="6" id="KW-0969">Cilium</keyword>
<dbReference type="PANTHER" id="PTHR36307">
    <property type="entry name" value="FLAGELLA BASAL BODY P-RING FORMATION PROTEIN FLGA"/>
    <property type="match status" value="1"/>
</dbReference>
<dbReference type="CDD" id="cd11614">
    <property type="entry name" value="SAF_CpaB_FlgA_like"/>
    <property type="match status" value="1"/>
</dbReference>
<proteinExistence type="inferred from homology"/>
<evidence type="ECO:0000256" key="3">
    <source>
        <dbReference type="ARBA" id="ARBA00022764"/>
    </source>
</evidence>
<name>A0ABS8D1Q3_9NEIS</name>
<dbReference type="Gene3D" id="2.30.30.760">
    <property type="match status" value="1"/>
</dbReference>
<keyword evidence="6" id="KW-0282">Flagellum</keyword>
<reference evidence="6" key="1">
    <citation type="submission" date="2021-10" db="EMBL/GenBank/DDBJ databases">
        <title>The complete genome sequence of Leeia sp. TBRC 13508.</title>
        <authorList>
            <person name="Charoenyingcharoen P."/>
            <person name="Yukphan P."/>
        </authorList>
    </citation>
    <scope>NUCLEOTIDE SEQUENCE</scope>
    <source>
        <strain evidence="6">TBRC 13508</strain>
    </source>
</reference>
<accession>A0ABS8D1Q3</accession>
<protein>
    <recommendedName>
        <fullName evidence="4">Flagella basal body P-ring formation protein FlgA</fullName>
    </recommendedName>
</protein>
<organism evidence="6 7">
    <name type="scientific">Leeia speluncae</name>
    <dbReference type="NCBI Taxonomy" id="2884804"/>
    <lineage>
        <taxon>Bacteria</taxon>
        <taxon>Pseudomonadati</taxon>
        <taxon>Pseudomonadota</taxon>
        <taxon>Betaproteobacteria</taxon>
        <taxon>Neisseriales</taxon>
        <taxon>Leeiaceae</taxon>
        <taxon>Leeia</taxon>
    </lineage>
</organism>
<dbReference type="Gene3D" id="3.90.1210.10">
    <property type="entry name" value="Antifreeze-like/N-acetylneuraminic acid synthase C-terminal domain"/>
    <property type="match status" value="1"/>
</dbReference>
<dbReference type="Pfam" id="PF13144">
    <property type="entry name" value="ChapFlgA"/>
    <property type="match status" value="1"/>
</dbReference>
<evidence type="ECO:0000313" key="7">
    <source>
        <dbReference type="Proteomes" id="UP001165395"/>
    </source>
</evidence>
<keyword evidence="4" id="KW-1005">Bacterial flagellum biogenesis</keyword>
<comment type="caution">
    <text evidence="6">The sequence shown here is derived from an EMBL/GenBank/DDBJ whole genome shotgun (WGS) entry which is preliminary data.</text>
</comment>
<evidence type="ECO:0000256" key="2">
    <source>
        <dbReference type="ARBA" id="ARBA00022729"/>
    </source>
</evidence>
<gene>
    <name evidence="6" type="primary">flgA</name>
    <name evidence="6" type="ORF">LIN78_00955</name>
</gene>
<keyword evidence="3 4" id="KW-0574">Periplasm</keyword>
<dbReference type="InterPro" id="IPR041231">
    <property type="entry name" value="FlgA_N"/>
</dbReference>
<dbReference type="InterPro" id="IPR017585">
    <property type="entry name" value="SAF_FlgA"/>
</dbReference>
<feature type="domain" description="SAF" evidence="5">
    <location>
        <begin position="108"/>
        <end position="170"/>
    </location>
</feature>
<comment type="similarity">
    <text evidence="4">Belongs to the FlgA family.</text>
</comment>
<dbReference type="PANTHER" id="PTHR36307:SF1">
    <property type="entry name" value="FLAGELLA BASAL BODY P-RING FORMATION PROTEIN FLGA"/>
    <property type="match status" value="1"/>
</dbReference>
<comment type="subcellular location">
    <subcellularLocation>
        <location evidence="1 4">Periplasm</location>
    </subcellularLocation>
</comment>
<dbReference type="InterPro" id="IPR013974">
    <property type="entry name" value="SAF"/>
</dbReference>
<dbReference type="NCBIfam" id="TIGR03170">
    <property type="entry name" value="flgA_cterm"/>
    <property type="match status" value="1"/>
</dbReference>
<evidence type="ECO:0000313" key="6">
    <source>
        <dbReference type="EMBL" id="MCB6182124.1"/>
    </source>
</evidence>
<keyword evidence="7" id="KW-1185">Reference proteome</keyword>
<dbReference type="Pfam" id="PF17656">
    <property type="entry name" value="ChapFlgA_N"/>
    <property type="match status" value="1"/>
</dbReference>
<evidence type="ECO:0000256" key="4">
    <source>
        <dbReference type="RuleBase" id="RU362063"/>
    </source>
</evidence>
<dbReference type="SMART" id="SM00858">
    <property type="entry name" value="SAF"/>
    <property type="match status" value="1"/>
</dbReference>
<comment type="function">
    <text evidence="4">Involved in the assembly process of the P-ring formation. It may associate with FlgF on the rod constituting a structure essential for the P-ring assembly or may act as a modulator protein for the P-ring assembly.</text>
</comment>
<keyword evidence="2" id="KW-0732">Signal</keyword>